<comment type="caution">
    <text evidence="7">The sequence shown here is derived from an EMBL/GenBank/DDBJ whole genome shotgun (WGS) entry which is preliminary data.</text>
</comment>
<protein>
    <submittedName>
        <fullName evidence="7">Uncharacterized protein</fullName>
    </submittedName>
</protein>
<dbReference type="GO" id="GO:0051301">
    <property type="term" value="P:cell division"/>
    <property type="evidence" value="ECO:0007669"/>
    <property type="project" value="UniProtKB-KW"/>
</dbReference>
<sequence>MLEGTVIHRSGTITGGTSQQGGRHFEDQEVESLRRREAELRGKLADVFKNRPKVNAEEQLINDETRLKADLQVVRDDLSSTESRLKGVRDELKTLRKKAADSQKTISQIEDELEQLEAQAATCRDVIDREEDAIFADFCRRIRVANIREYEEKQLRGAQEDNAQMLVFNTQVARLNHQIAFQSEQVDGTRERLESLHKLADKQRKALEQLRRGREVRMRVVGLSYIA</sequence>
<dbReference type="EMBL" id="LCTV02000018">
    <property type="protein sequence ID" value="PRQ69779.1"/>
    <property type="molecule type" value="Genomic_DNA"/>
</dbReference>
<feature type="compositionally biased region" description="Low complexity" evidence="6">
    <location>
        <begin position="10"/>
        <end position="22"/>
    </location>
</feature>
<dbReference type="GO" id="GO:0007062">
    <property type="term" value="P:sister chromatid cohesion"/>
    <property type="evidence" value="ECO:0007669"/>
    <property type="project" value="TreeGrafter"/>
</dbReference>
<keyword evidence="1" id="KW-0132">Cell division</keyword>
<dbReference type="GO" id="GO:0005634">
    <property type="term" value="C:nucleus"/>
    <property type="evidence" value="ECO:0007669"/>
    <property type="project" value="TreeGrafter"/>
</dbReference>
<dbReference type="PANTHER" id="PTHR18937:SF12">
    <property type="entry name" value="STRUCTURAL MAINTENANCE OF CHROMOSOMES PROTEIN"/>
    <property type="match status" value="1"/>
</dbReference>
<feature type="coiled-coil region" evidence="5">
    <location>
        <begin position="78"/>
        <end position="133"/>
    </location>
</feature>
<dbReference type="GO" id="GO:0008278">
    <property type="term" value="C:cohesin complex"/>
    <property type="evidence" value="ECO:0007669"/>
    <property type="project" value="TreeGrafter"/>
</dbReference>
<evidence type="ECO:0000256" key="2">
    <source>
        <dbReference type="ARBA" id="ARBA00022776"/>
    </source>
</evidence>
<reference evidence="7 8" key="1">
    <citation type="journal article" date="2018" name="Elife">
        <title>Functional genomics of lipid metabolism in the oleaginous yeast Rhodosporidium toruloides.</title>
        <authorList>
            <person name="Coradetti S.T."/>
            <person name="Pinel D."/>
            <person name="Geiselman G."/>
            <person name="Ito M."/>
            <person name="Mondo S."/>
            <person name="Reilly M.C."/>
            <person name="Cheng Y.F."/>
            <person name="Bauer S."/>
            <person name="Grigoriev I."/>
            <person name="Gladden J.M."/>
            <person name="Simmons B.A."/>
            <person name="Brem R."/>
            <person name="Arkin A.P."/>
            <person name="Skerker J.M."/>
        </authorList>
    </citation>
    <scope>NUCLEOTIDE SEQUENCE [LARGE SCALE GENOMIC DNA]</scope>
    <source>
        <strain evidence="7 8">NBRC 0880</strain>
    </source>
</reference>
<proteinExistence type="predicted"/>
<accession>A0A2S9ZVJ8</accession>
<gene>
    <name evidence="7" type="ORF">AAT19DRAFT_11800</name>
</gene>
<evidence type="ECO:0000256" key="6">
    <source>
        <dbReference type="SAM" id="MobiDB-lite"/>
    </source>
</evidence>
<organism evidence="7 8">
    <name type="scientific">Rhodotorula toruloides</name>
    <name type="common">Yeast</name>
    <name type="synonym">Rhodosporidium toruloides</name>
    <dbReference type="NCBI Taxonomy" id="5286"/>
    <lineage>
        <taxon>Eukaryota</taxon>
        <taxon>Fungi</taxon>
        <taxon>Dikarya</taxon>
        <taxon>Basidiomycota</taxon>
        <taxon>Pucciniomycotina</taxon>
        <taxon>Microbotryomycetes</taxon>
        <taxon>Sporidiobolales</taxon>
        <taxon>Sporidiobolaceae</taxon>
        <taxon>Rhodotorula</taxon>
    </lineage>
</organism>
<evidence type="ECO:0000256" key="3">
    <source>
        <dbReference type="ARBA" id="ARBA00023242"/>
    </source>
</evidence>
<evidence type="ECO:0000256" key="1">
    <source>
        <dbReference type="ARBA" id="ARBA00022618"/>
    </source>
</evidence>
<dbReference type="Proteomes" id="UP000239560">
    <property type="component" value="Unassembled WGS sequence"/>
</dbReference>
<dbReference type="PANTHER" id="PTHR18937">
    <property type="entry name" value="STRUCTURAL MAINTENANCE OF CHROMOSOMES SMC FAMILY MEMBER"/>
    <property type="match status" value="1"/>
</dbReference>
<dbReference type="GO" id="GO:0003677">
    <property type="term" value="F:DNA binding"/>
    <property type="evidence" value="ECO:0007669"/>
    <property type="project" value="TreeGrafter"/>
</dbReference>
<evidence type="ECO:0000256" key="5">
    <source>
        <dbReference type="SAM" id="Coils"/>
    </source>
</evidence>
<evidence type="ECO:0000256" key="4">
    <source>
        <dbReference type="ARBA" id="ARBA00023306"/>
    </source>
</evidence>
<evidence type="ECO:0000313" key="7">
    <source>
        <dbReference type="EMBL" id="PRQ69779.1"/>
    </source>
</evidence>
<keyword evidence="4" id="KW-0131">Cell cycle</keyword>
<keyword evidence="5" id="KW-0175">Coiled coil</keyword>
<dbReference type="AlphaFoldDB" id="A0A2S9ZVJ8"/>
<evidence type="ECO:0000313" key="8">
    <source>
        <dbReference type="Proteomes" id="UP000239560"/>
    </source>
</evidence>
<name>A0A2S9ZVJ8_RHOTO</name>
<feature type="region of interest" description="Disordered" evidence="6">
    <location>
        <begin position="1"/>
        <end position="24"/>
    </location>
</feature>
<keyword evidence="2" id="KW-0498">Mitosis</keyword>
<dbReference type="Gene3D" id="1.10.287.1490">
    <property type="match status" value="1"/>
</dbReference>
<keyword evidence="3" id="KW-0539">Nucleus</keyword>
<dbReference type="OrthoDB" id="2684850at2759"/>